<dbReference type="EMBL" id="WAGX01000003">
    <property type="protein sequence ID" value="KAB1440612.1"/>
    <property type="molecule type" value="Genomic_DNA"/>
</dbReference>
<name>A0A7V7UDI4_9FIRM</name>
<dbReference type="Pfam" id="PF14317">
    <property type="entry name" value="YcxB"/>
    <property type="match status" value="1"/>
</dbReference>
<dbReference type="Proteomes" id="UP000461768">
    <property type="component" value="Unassembled WGS sequence"/>
</dbReference>
<evidence type="ECO:0000259" key="2">
    <source>
        <dbReference type="Pfam" id="PF14317"/>
    </source>
</evidence>
<keyword evidence="1" id="KW-0472">Membrane</keyword>
<evidence type="ECO:0000256" key="1">
    <source>
        <dbReference type="SAM" id="Phobius"/>
    </source>
</evidence>
<evidence type="ECO:0000313" key="4">
    <source>
        <dbReference type="Proteomes" id="UP000461768"/>
    </source>
</evidence>
<feature type="domain" description="YcxB-like C-terminal" evidence="2">
    <location>
        <begin position="90"/>
        <end position="140"/>
    </location>
</feature>
<evidence type="ECO:0000313" key="3">
    <source>
        <dbReference type="EMBL" id="KAB1440612.1"/>
    </source>
</evidence>
<protein>
    <submittedName>
        <fullName evidence="3">YcxB family protein</fullName>
    </submittedName>
</protein>
<proteinExistence type="predicted"/>
<dbReference type="RefSeq" id="WP_151141262.1">
    <property type="nucleotide sequence ID" value="NZ_WAGX01000003.1"/>
</dbReference>
<feature type="transmembrane region" description="Helical" evidence="1">
    <location>
        <begin position="52"/>
        <end position="74"/>
    </location>
</feature>
<dbReference type="AlphaFoldDB" id="A0A7V7UDI4"/>
<sequence length="155" mass="17834">MKYQFRYKNTPIDFLQLSLYYTYGSIVGVCNTIFTVAMILLTNQIWAETTNFVRLLLLFSICLFPIIQPIGVYVRAKKQAADAKEVEIYFDDSGIQVKSGGEVSNLEWKNIKKVSKKPTMVVLFSTTTHGFILSNRVLGDKHKEFYNYVVLKMSH</sequence>
<reference evidence="3 4" key="1">
    <citation type="submission" date="2019-09" db="EMBL/GenBank/DDBJ databases">
        <authorList>
            <person name="Valk L.C."/>
        </authorList>
    </citation>
    <scope>NUCLEOTIDE SEQUENCE [LARGE SCALE GENOMIC DNA]</scope>
    <source>
        <strain evidence="3">GalUA</strain>
    </source>
</reference>
<reference evidence="3 4" key="2">
    <citation type="submission" date="2020-02" db="EMBL/GenBank/DDBJ databases">
        <title>Candidatus Galacturonibacter soehngenii shows hetero-acetogenic catabolism of galacturonic acid but lacks a canonical carbon monoxide dehydrogenase/acetyl-CoA synthase complex.</title>
        <authorList>
            <person name="Diender M."/>
            <person name="Stouten G.R."/>
            <person name="Petersen J.F."/>
            <person name="Nielsen P.H."/>
            <person name="Dueholm M.S."/>
            <person name="Pronk J.T."/>
            <person name="Van Loosdrecht M.C.M."/>
        </authorList>
    </citation>
    <scope>NUCLEOTIDE SEQUENCE [LARGE SCALE GENOMIC DNA]</scope>
    <source>
        <strain evidence="3">GalUA</strain>
    </source>
</reference>
<dbReference type="InterPro" id="IPR025588">
    <property type="entry name" value="YcxB-like_C"/>
</dbReference>
<keyword evidence="1" id="KW-1133">Transmembrane helix</keyword>
<organism evidence="3 4">
    <name type="scientific">Candidatus Galacturonatibacter soehngenii</name>
    <dbReference type="NCBI Taxonomy" id="2307010"/>
    <lineage>
        <taxon>Bacteria</taxon>
        <taxon>Bacillati</taxon>
        <taxon>Bacillota</taxon>
        <taxon>Clostridia</taxon>
        <taxon>Lachnospirales</taxon>
        <taxon>Lachnospiraceae</taxon>
        <taxon>Candidatus Galacturonatibacter</taxon>
    </lineage>
</organism>
<keyword evidence="1" id="KW-0812">Transmembrane</keyword>
<dbReference type="OrthoDB" id="2002442at2"/>
<accession>A0A7V7UDI4</accession>
<comment type="caution">
    <text evidence="3">The sequence shown here is derived from an EMBL/GenBank/DDBJ whole genome shotgun (WGS) entry which is preliminary data.</text>
</comment>
<gene>
    <name evidence="3" type="ORF">F7O84_01925</name>
</gene>
<keyword evidence="4" id="KW-1185">Reference proteome</keyword>
<feature type="transmembrane region" description="Helical" evidence="1">
    <location>
        <begin position="20"/>
        <end position="46"/>
    </location>
</feature>